<dbReference type="PANTHER" id="PTHR48079:SF6">
    <property type="entry name" value="NAD(P)-BINDING DOMAIN-CONTAINING PROTEIN-RELATED"/>
    <property type="match status" value="1"/>
</dbReference>
<proteinExistence type="predicted"/>
<keyword evidence="3" id="KW-1185">Reference proteome</keyword>
<comment type="caution">
    <text evidence="2">The sequence shown here is derived from an EMBL/GenBank/DDBJ whole genome shotgun (WGS) entry which is preliminary data.</text>
</comment>
<evidence type="ECO:0000313" key="3">
    <source>
        <dbReference type="Proteomes" id="UP000754495"/>
    </source>
</evidence>
<sequence length="295" mass="30347">MRVFVTGATGFIGSAVVRELLGAGHQVVGLARSDRSAAQLTAAGAAVHRGSLDDLDSLRAGADGADGVIHTAFVHDFTAFTAAVDTDRRAIGALGEALAGSGRPLVIASGTAGLAPGELVTEETVPAPGTFAPRFPNEEVALAFAGRGVRASVVRLPPSVHGEGDRGFVPQLIAAARRAGVSRHPGAGRWPAVHRFDAARLFRLALEKAAAGARLHGIGEEAVPVRAVAEVIGRHLGVPVTAATPAELSEQIGFVGAVFAMDVPASSERTRRDLGWEPVHPGLIADLEDGHYFKG</sequence>
<accession>A0ABX0SWQ4</accession>
<dbReference type="Proteomes" id="UP000754495">
    <property type="component" value="Unassembled WGS sequence"/>
</dbReference>
<dbReference type="EMBL" id="JAANOU010000001">
    <property type="protein sequence ID" value="NIH79761.1"/>
    <property type="molecule type" value="Genomic_DNA"/>
</dbReference>
<dbReference type="Pfam" id="PF01370">
    <property type="entry name" value="Epimerase"/>
    <property type="match status" value="1"/>
</dbReference>
<feature type="domain" description="NAD-dependent epimerase/dehydratase" evidence="1">
    <location>
        <begin position="3"/>
        <end position="212"/>
    </location>
</feature>
<dbReference type="InterPro" id="IPR036291">
    <property type="entry name" value="NAD(P)-bd_dom_sf"/>
</dbReference>
<protein>
    <submittedName>
        <fullName evidence="2">Nucleoside-diphosphate-sugar epimerase</fullName>
    </submittedName>
</protein>
<gene>
    <name evidence="2" type="ORF">FHX46_002291</name>
</gene>
<name>A0ABX0SWQ4_9PSEU</name>
<evidence type="ECO:0000259" key="1">
    <source>
        <dbReference type="Pfam" id="PF01370"/>
    </source>
</evidence>
<dbReference type="InterPro" id="IPR051783">
    <property type="entry name" value="NAD(P)-dependent_oxidoreduct"/>
</dbReference>
<reference evidence="2 3" key="1">
    <citation type="submission" date="2020-03" db="EMBL/GenBank/DDBJ databases">
        <title>Sequencing the genomes of 1000 actinobacteria strains.</title>
        <authorList>
            <person name="Klenk H.-P."/>
        </authorList>
    </citation>
    <scope>NUCLEOTIDE SEQUENCE [LARGE SCALE GENOMIC DNA]</scope>
    <source>
        <strain evidence="2 3">DSM 45668</strain>
    </source>
</reference>
<dbReference type="PANTHER" id="PTHR48079">
    <property type="entry name" value="PROTEIN YEEZ"/>
    <property type="match status" value="1"/>
</dbReference>
<evidence type="ECO:0000313" key="2">
    <source>
        <dbReference type="EMBL" id="NIH79761.1"/>
    </source>
</evidence>
<dbReference type="Gene3D" id="3.40.50.720">
    <property type="entry name" value="NAD(P)-binding Rossmann-like Domain"/>
    <property type="match status" value="1"/>
</dbReference>
<organism evidence="2 3">
    <name type="scientific">Amycolatopsis viridis</name>
    <dbReference type="NCBI Taxonomy" id="185678"/>
    <lineage>
        <taxon>Bacteria</taxon>
        <taxon>Bacillati</taxon>
        <taxon>Actinomycetota</taxon>
        <taxon>Actinomycetes</taxon>
        <taxon>Pseudonocardiales</taxon>
        <taxon>Pseudonocardiaceae</taxon>
        <taxon>Amycolatopsis</taxon>
    </lineage>
</organism>
<dbReference type="SUPFAM" id="SSF51735">
    <property type="entry name" value="NAD(P)-binding Rossmann-fold domains"/>
    <property type="match status" value="1"/>
</dbReference>
<dbReference type="RefSeq" id="WP_167113159.1">
    <property type="nucleotide sequence ID" value="NZ_JAANOU010000001.1"/>
</dbReference>
<dbReference type="CDD" id="cd05262">
    <property type="entry name" value="SDR_a7"/>
    <property type="match status" value="1"/>
</dbReference>
<dbReference type="InterPro" id="IPR001509">
    <property type="entry name" value="Epimerase_deHydtase"/>
</dbReference>